<name>A0A8H4THK9_9HYPO</name>
<proteinExistence type="predicted"/>
<sequence length="360" mass="39896">MPTPSFTDLPDEVHLLIGRHLQPSEMEGLITASINIRTAYSRAFYHSIAFQGTKADLMADLHAFLAGYATRHTTRAIVHAIKHITIEVEPGQPSPDTNVELVLPRLVAGSLGILYNLQGIQLDLWWFSDLQREELRNRCAGLPVWRGLRSIQMEDDPQPELLPVLISKTRPESFSGLLFGGQLELQAARQCMPFLRRLVVPFRLPASVDVDNRVSPPLSVSNRASVLMGFGRLEWLVLTPTQVTQAAIGAIREDPKLFVKVLVDELQGMGYLERLGLTFPGAILVAHQPGVPGSGIGMDAVEYYVRQFNAYIFDRLPALEQVAFIHGAVVLRAVRGADAAIRLSFETGLDRHAFPFGTLY</sequence>
<dbReference type="EMBL" id="JABFAI010000058">
    <property type="protein sequence ID" value="KAF4958041.1"/>
    <property type="molecule type" value="Genomic_DNA"/>
</dbReference>
<dbReference type="AlphaFoldDB" id="A0A8H4THK9"/>
<dbReference type="OrthoDB" id="5058398at2759"/>
<evidence type="ECO:0008006" key="3">
    <source>
        <dbReference type="Google" id="ProtNLM"/>
    </source>
</evidence>
<comment type="caution">
    <text evidence="1">The sequence shown here is derived from an EMBL/GenBank/DDBJ whole genome shotgun (WGS) entry which is preliminary data.</text>
</comment>
<dbReference type="Proteomes" id="UP000604273">
    <property type="component" value="Unassembled WGS sequence"/>
</dbReference>
<reference evidence="1" key="1">
    <citation type="journal article" date="2020" name="BMC Genomics">
        <title>Correction to: Identification and distribution of gene clusters required for synthesis of sphingolipid metabolism inhibitors in diverse species of the filamentous fungus Fusarium.</title>
        <authorList>
            <person name="Kim H.S."/>
            <person name="Lohmar J.M."/>
            <person name="Busman M."/>
            <person name="Brown D.W."/>
            <person name="Naumann T.A."/>
            <person name="Divon H.H."/>
            <person name="Lysoe E."/>
            <person name="Uhlig S."/>
            <person name="Proctor R.H."/>
        </authorList>
    </citation>
    <scope>NUCLEOTIDE SEQUENCE</scope>
    <source>
        <strain evidence="1">NRRL 45417</strain>
    </source>
</reference>
<organism evidence="1 2">
    <name type="scientific">Fusarium gaditjirri</name>
    <dbReference type="NCBI Taxonomy" id="282569"/>
    <lineage>
        <taxon>Eukaryota</taxon>
        <taxon>Fungi</taxon>
        <taxon>Dikarya</taxon>
        <taxon>Ascomycota</taxon>
        <taxon>Pezizomycotina</taxon>
        <taxon>Sordariomycetes</taxon>
        <taxon>Hypocreomycetidae</taxon>
        <taxon>Hypocreales</taxon>
        <taxon>Nectriaceae</taxon>
        <taxon>Fusarium</taxon>
        <taxon>Fusarium nisikadoi species complex</taxon>
    </lineage>
</organism>
<protein>
    <recommendedName>
        <fullName evidence="3">F-box domain-containing protein</fullName>
    </recommendedName>
</protein>
<evidence type="ECO:0000313" key="1">
    <source>
        <dbReference type="EMBL" id="KAF4958041.1"/>
    </source>
</evidence>
<gene>
    <name evidence="1" type="ORF">FGADI_2671</name>
</gene>
<accession>A0A8H4THK9</accession>
<evidence type="ECO:0000313" key="2">
    <source>
        <dbReference type="Proteomes" id="UP000604273"/>
    </source>
</evidence>
<reference evidence="1" key="2">
    <citation type="submission" date="2020-05" db="EMBL/GenBank/DDBJ databases">
        <authorList>
            <person name="Kim H.-S."/>
            <person name="Proctor R.H."/>
            <person name="Brown D.W."/>
        </authorList>
    </citation>
    <scope>NUCLEOTIDE SEQUENCE</scope>
    <source>
        <strain evidence="1">NRRL 45417</strain>
    </source>
</reference>
<keyword evidence="2" id="KW-1185">Reference proteome</keyword>